<dbReference type="GO" id="GO:0016491">
    <property type="term" value="F:oxidoreductase activity"/>
    <property type="evidence" value="ECO:0007669"/>
    <property type="project" value="InterPro"/>
</dbReference>
<evidence type="ECO:0000256" key="4">
    <source>
        <dbReference type="ARBA" id="ARBA00023136"/>
    </source>
</evidence>
<evidence type="ECO:0000256" key="2">
    <source>
        <dbReference type="ARBA" id="ARBA00022692"/>
    </source>
</evidence>
<feature type="transmembrane region" description="Helical" evidence="5">
    <location>
        <begin position="159"/>
        <end position="177"/>
    </location>
</feature>
<gene>
    <name evidence="7" type="ORF">DMB65_00340</name>
</gene>
<dbReference type="AlphaFoldDB" id="A0A2V4BV67"/>
<reference evidence="7 8" key="1">
    <citation type="submission" date="2018-05" db="EMBL/GenBank/DDBJ databases">
        <title>Flavobacterium sp. strain IMCC34759, incomplete genome.</title>
        <authorList>
            <person name="Joung Y."/>
            <person name="Cho J."/>
        </authorList>
    </citation>
    <scope>NUCLEOTIDE SEQUENCE [LARGE SCALE GENOMIC DNA]</scope>
    <source>
        <strain evidence="7 8">IMCC34759</strain>
    </source>
</reference>
<evidence type="ECO:0000256" key="3">
    <source>
        <dbReference type="ARBA" id="ARBA00022989"/>
    </source>
</evidence>
<name>A0A2V4BV67_9FLAO</name>
<comment type="subcellular location">
    <subcellularLocation>
        <location evidence="1">Membrane</location>
    </subcellularLocation>
</comment>
<keyword evidence="2 5" id="KW-0812">Transmembrane</keyword>
<feature type="domain" description="Fatty acid hydroxylase" evidence="6">
    <location>
        <begin position="94"/>
        <end position="228"/>
    </location>
</feature>
<protein>
    <submittedName>
        <fullName evidence="7">Sterol desaturase</fullName>
    </submittedName>
</protein>
<evidence type="ECO:0000256" key="1">
    <source>
        <dbReference type="ARBA" id="ARBA00004370"/>
    </source>
</evidence>
<dbReference type="RefSeq" id="WP_110304692.1">
    <property type="nucleotide sequence ID" value="NZ_QJHK01000001.1"/>
</dbReference>
<dbReference type="EMBL" id="QJHK01000001">
    <property type="protein sequence ID" value="PXY42512.1"/>
    <property type="molecule type" value="Genomic_DNA"/>
</dbReference>
<evidence type="ECO:0000256" key="5">
    <source>
        <dbReference type="SAM" id="Phobius"/>
    </source>
</evidence>
<dbReference type="GO" id="GO:0008610">
    <property type="term" value="P:lipid biosynthetic process"/>
    <property type="evidence" value="ECO:0007669"/>
    <property type="project" value="InterPro"/>
</dbReference>
<feature type="transmembrane region" description="Helical" evidence="5">
    <location>
        <begin position="15"/>
        <end position="40"/>
    </location>
</feature>
<evidence type="ECO:0000313" key="7">
    <source>
        <dbReference type="EMBL" id="PXY42512.1"/>
    </source>
</evidence>
<dbReference type="GO" id="GO:0005506">
    <property type="term" value="F:iron ion binding"/>
    <property type="evidence" value="ECO:0007669"/>
    <property type="project" value="InterPro"/>
</dbReference>
<feature type="transmembrane region" description="Helical" evidence="5">
    <location>
        <begin position="132"/>
        <end position="153"/>
    </location>
</feature>
<organism evidence="7 8">
    <name type="scientific">Flavobacterium cheongpyeongense</name>
    <dbReference type="NCBI Taxonomy" id="2212651"/>
    <lineage>
        <taxon>Bacteria</taxon>
        <taxon>Pseudomonadati</taxon>
        <taxon>Bacteroidota</taxon>
        <taxon>Flavobacteriia</taxon>
        <taxon>Flavobacteriales</taxon>
        <taxon>Flavobacteriaceae</taxon>
        <taxon>Flavobacterium</taxon>
    </lineage>
</organism>
<dbReference type="GO" id="GO:0016020">
    <property type="term" value="C:membrane"/>
    <property type="evidence" value="ECO:0007669"/>
    <property type="project" value="UniProtKB-SubCell"/>
</dbReference>
<evidence type="ECO:0000259" key="6">
    <source>
        <dbReference type="Pfam" id="PF04116"/>
    </source>
</evidence>
<dbReference type="InterPro" id="IPR006694">
    <property type="entry name" value="Fatty_acid_hydroxylase"/>
</dbReference>
<dbReference type="Proteomes" id="UP000247903">
    <property type="component" value="Unassembled WGS sequence"/>
</dbReference>
<keyword evidence="8" id="KW-1185">Reference proteome</keyword>
<proteinExistence type="predicted"/>
<accession>A0A2V4BV67</accession>
<evidence type="ECO:0000313" key="8">
    <source>
        <dbReference type="Proteomes" id="UP000247903"/>
    </source>
</evidence>
<dbReference type="Pfam" id="PF04116">
    <property type="entry name" value="FA_hydroxylase"/>
    <property type="match status" value="1"/>
</dbReference>
<comment type="caution">
    <text evidence="7">The sequence shown here is derived from an EMBL/GenBank/DDBJ whole genome shotgun (WGS) entry which is preliminary data.</text>
</comment>
<keyword evidence="3 5" id="KW-1133">Transmembrane helix</keyword>
<dbReference type="PANTHER" id="PTHR11863">
    <property type="entry name" value="STEROL DESATURASE"/>
    <property type="match status" value="1"/>
</dbReference>
<feature type="transmembrane region" description="Helical" evidence="5">
    <location>
        <begin position="52"/>
        <end position="73"/>
    </location>
</feature>
<keyword evidence="4 5" id="KW-0472">Membrane</keyword>
<dbReference type="InterPro" id="IPR050307">
    <property type="entry name" value="Sterol_Desaturase_Related"/>
</dbReference>
<dbReference type="OrthoDB" id="9770329at2"/>
<feature type="transmembrane region" description="Helical" evidence="5">
    <location>
        <begin position="85"/>
        <end position="111"/>
    </location>
</feature>
<sequence>MIFESWLDQLSELNLLYLSLFFLIENLALVYISVLIGKAIELENTLLKRTDYKWVLSTLICNTFITIAGFELYNTGMVKIDFSGSVQLIIFDTLLLVLLMDFFMFFFHVLVHRLKWFNPIHRLHHTHVETNVYSLYVLHPIETLGFGFIWLLLITILKFNYLSILIYLVLNLSYGILGHLKKDIFPDFWYQNHFTKWISTTKFHNDHHKNESRNYGFYFTIWDKIFKTII</sequence>